<organism evidence="3 4">
    <name type="scientific">Sphingobacterium alimentarium</name>
    <dbReference type="NCBI Taxonomy" id="797292"/>
    <lineage>
        <taxon>Bacteria</taxon>
        <taxon>Pseudomonadati</taxon>
        <taxon>Bacteroidota</taxon>
        <taxon>Sphingobacteriia</taxon>
        <taxon>Sphingobacteriales</taxon>
        <taxon>Sphingobacteriaceae</taxon>
        <taxon>Sphingobacterium</taxon>
    </lineage>
</organism>
<comment type="caution">
    <text evidence="3">The sequence shown here is derived from an EMBL/GenBank/DDBJ whole genome shotgun (WGS) entry which is preliminary data.</text>
</comment>
<dbReference type="RefSeq" id="WP_132776653.1">
    <property type="nucleotide sequence ID" value="NZ_SMBZ01000004.1"/>
</dbReference>
<evidence type="ECO:0008006" key="5">
    <source>
        <dbReference type="Google" id="ProtNLM"/>
    </source>
</evidence>
<dbReference type="InterPro" id="IPR052558">
    <property type="entry name" value="Siderophore_Hydrolase_D"/>
</dbReference>
<dbReference type="Gene3D" id="3.40.50.1820">
    <property type="entry name" value="alpha/beta hydrolase"/>
    <property type="match status" value="1"/>
</dbReference>
<dbReference type="InterPro" id="IPR029058">
    <property type="entry name" value="AB_hydrolase_fold"/>
</dbReference>
<evidence type="ECO:0000256" key="1">
    <source>
        <dbReference type="ARBA" id="ARBA00005622"/>
    </source>
</evidence>
<evidence type="ECO:0000313" key="3">
    <source>
        <dbReference type="EMBL" id="TCV19562.1"/>
    </source>
</evidence>
<dbReference type="OrthoDB" id="9784036at2"/>
<dbReference type="Proteomes" id="UP000295197">
    <property type="component" value="Unassembled WGS sequence"/>
</dbReference>
<comment type="similarity">
    <text evidence="1">Belongs to the esterase D family.</text>
</comment>
<keyword evidence="4" id="KW-1185">Reference proteome</keyword>
<dbReference type="InterPro" id="IPR000801">
    <property type="entry name" value="Esterase-like"/>
</dbReference>
<protein>
    <recommendedName>
        <fullName evidence="5">Alpha/beta superfamily hydrolase</fullName>
    </recommendedName>
</protein>
<dbReference type="EMBL" id="SMBZ01000004">
    <property type="protein sequence ID" value="TCV19562.1"/>
    <property type="molecule type" value="Genomic_DNA"/>
</dbReference>
<accession>A0A4R3W136</accession>
<dbReference type="SUPFAM" id="SSF53474">
    <property type="entry name" value="alpha/beta-Hydrolases"/>
    <property type="match status" value="1"/>
</dbReference>
<dbReference type="AlphaFoldDB" id="A0A4R3W136"/>
<keyword evidence="2" id="KW-0378">Hydrolase</keyword>
<dbReference type="PANTHER" id="PTHR40841:SF2">
    <property type="entry name" value="SIDEROPHORE-DEGRADING ESTERASE (EUROFUNG)"/>
    <property type="match status" value="1"/>
</dbReference>
<dbReference type="PANTHER" id="PTHR40841">
    <property type="entry name" value="SIDEROPHORE TRIACETYLFUSARININE C ESTERASE"/>
    <property type="match status" value="1"/>
</dbReference>
<sequence length="280" mass="31999">MKISLIFLFVVFYASLTFGQKPIPEQTGVVKPFILGVIDEIQSNELNEKRVLNIYLPEGYNPKDTIRYPVIYLLDGSADEDFIHIVGLVQFNSFEWVNQAPKSIVVGIATVDRRRDFTFPTNVTEDKSANPTSGHSNRFISFIEKELQPYIQEKYMTSSSKTIIGQSLGGLLATEILFKKPELFNKYIIVSPSLWWDNGSLLDQPLARFEHKDIYIGVGKEGLAPIKIPRVMEVDANVLADKIKNLKNRNVNVYFDYLPLENHATIMHQAVFNSFRLFYP</sequence>
<dbReference type="Pfam" id="PF00756">
    <property type="entry name" value="Esterase"/>
    <property type="match status" value="1"/>
</dbReference>
<evidence type="ECO:0000256" key="2">
    <source>
        <dbReference type="ARBA" id="ARBA00022801"/>
    </source>
</evidence>
<evidence type="ECO:0000313" key="4">
    <source>
        <dbReference type="Proteomes" id="UP000295197"/>
    </source>
</evidence>
<gene>
    <name evidence="3" type="ORF">EDC17_100484</name>
</gene>
<name>A0A4R3W136_9SPHI</name>
<reference evidence="3 4" key="1">
    <citation type="submission" date="2019-03" db="EMBL/GenBank/DDBJ databases">
        <title>Genomic Encyclopedia of Type Strains, Phase IV (KMG-IV): sequencing the most valuable type-strain genomes for metagenomic binning, comparative biology and taxonomic classification.</title>
        <authorList>
            <person name="Goeker M."/>
        </authorList>
    </citation>
    <scope>NUCLEOTIDE SEQUENCE [LARGE SCALE GENOMIC DNA]</scope>
    <source>
        <strain evidence="3 4">DSM 22362</strain>
    </source>
</reference>
<proteinExistence type="inferred from homology"/>
<dbReference type="GO" id="GO:0016788">
    <property type="term" value="F:hydrolase activity, acting on ester bonds"/>
    <property type="evidence" value="ECO:0007669"/>
    <property type="project" value="TreeGrafter"/>
</dbReference>